<organism evidence="1 2">
    <name type="scientific">Aquilegia coerulea</name>
    <name type="common">Rocky mountain columbine</name>
    <dbReference type="NCBI Taxonomy" id="218851"/>
    <lineage>
        <taxon>Eukaryota</taxon>
        <taxon>Viridiplantae</taxon>
        <taxon>Streptophyta</taxon>
        <taxon>Embryophyta</taxon>
        <taxon>Tracheophyta</taxon>
        <taxon>Spermatophyta</taxon>
        <taxon>Magnoliopsida</taxon>
        <taxon>Ranunculales</taxon>
        <taxon>Ranunculaceae</taxon>
        <taxon>Thalictroideae</taxon>
        <taxon>Aquilegia</taxon>
    </lineage>
</organism>
<sequence length="68" mass="8513">MFFCHGAFLQKCLGIGIQRCFKDLQQRQMKKWKRERERERESYIETRFKCVTMFILLYMKHIGWFMIV</sequence>
<dbReference type="EMBL" id="KZ305105">
    <property type="protein sequence ID" value="PIA26803.1"/>
    <property type="molecule type" value="Genomic_DNA"/>
</dbReference>
<dbReference type="AlphaFoldDB" id="A0A2G5C696"/>
<dbReference type="Proteomes" id="UP000230069">
    <property type="component" value="Unassembled WGS sequence"/>
</dbReference>
<keyword evidence="2" id="KW-1185">Reference proteome</keyword>
<protein>
    <submittedName>
        <fullName evidence="1">Uncharacterized protein</fullName>
    </submittedName>
</protein>
<proteinExistence type="predicted"/>
<accession>A0A2G5C696</accession>
<gene>
    <name evidence="1" type="ORF">AQUCO_08800012v1</name>
</gene>
<evidence type="ECO:0000313" key="1">
    <source>
        <dbReference type="EMBL" id="PIA26803.1"/>
    </source>
</evidence>
<dbReference type="InParanoid" id="A0A2G5C696"/>
<evidence type="ECO:0000313" key="2">
    <source>
        <dbReference type="Proteomes" id="UP000230069"/>
    </source>
</evidence>
<name>A0A2G5C696_AQUCA</name>
<reference evidence="1 2" key="1">
    <citation type="submission" date="2017-09" db="EMBL/GenBank/DDBJ databases">
        <title>WGS assembly of Aquilegia coerulea Goldsmith.</title>
        <authorList>
            <person name="Hodges S."/>
            <person name="Kramer E."/>
            <person name="Nordborg M."/>
            <person name="Tomkins J."/>
            <person name="Borevitz J."/>
            <person name="Derieg N."/>
            <person name="Yan J."/>
            <person name="Mihaltcheva S."/>
            <person name="Hayes R.D."/>
            <person name="Rokhsar D."/>
        </authorList>
    </citation>
    <scope>NUCLEOTIDE SEQUENCE [LARGE SCALE GENOMIC DNA]</scope>
    <source>
        <strain evidence="2">cv. Goldsmith</strain>
    </source>
</reference>